<keyword evidence="1" id="KW-0812">Transmembrane</keyword>
<name>A0AAX2IBS3_CAPSP</name>
<reference evidence="2" key="1">
    <citation type="journal article" date="2017" name="Genome Announc.">
        <title>Twelve Complete Reference Genomes of Clinical Isolates in the Capnocytophaga Genus.</title>
        <authorList>
            <person name="Villarma A."/>
            <person name="Gulvik C.A."/>
            <person name="Rowe L.A."/>
            <person name="Sheth M."/>
            <person name="Juieng P."/>
            <person name="Nicholson A.C."/>
            <person name="Loparev V.N."/>
            <person name="McQuiston J.R."/>
        </authorList>
    </citation>
    <scope>NUCLEOTIDE SEQUENCE</scope>
    <source>
        <strain evidence="2">KC1668</strain>
    </source>
</reference>
<keyword evidence="1" id="KW-0472">Membrane</keyword>
<evidence type="ECO:0000313" key="5">
    <source>
        <dbReference type="Proteomes" id="UP000249902"/>
    </source>
</evidence>
<gene>
    <name evidence="2" type="ORF">CGC55_07480</name>
    <name evidence="3" type="ORF">NCTC11653_01799</name>
</gene>
<dbReference type="KEGG" id="cspu:CGC55_07480"/>
<accession>A0AAX2IBS3</accession>
<dbReference type="EMBL" id="CP022385">
    <property type="protein sequence ID" value="ATA84354.1"/>
    <property type="molecule type" value="Genomic_DNA"/>
</dbReference>
<organism evidence="3 5">
    <name type="scientific">Capnocytophaga sputigena</name>
    <dbReference type="NCBI Taxonomy" id="1019"/>
    <lineage>
        <taxon>Bacteria</taxon>
        <taxon>Pseudomonadati</taxon>
        <taxon>Bacteroidota</taxon>
        <taxon>Flavobacteriia</taxon>
        <taxon>Flavobacteriales</taxon>
        <taxon>Flavobacteriaceae</taxon>
        <taxon>Capnocytophaga</taxon>
    </lineage>
</organism>
<keyword evidence="1" id="KW-1133">Transmembrane helix</keyword>
<sequence>MVNKEEHKRQVFILSLLFALLLVTFGVCAYVTLIIANKGIAYQTANIKRYDRIFKHQAELNYQLDDLLNKLGSLRHKKRTVGEHKQLQKMITERRIALENEIDAIEEVEGDYAIYRELLSQIEEIQSVLELYDIEQRKRAYYISQLERCKTIYKEKLKQRR</sequence>
<dbReference type="Proteomes" id="UP000249902">
    <property type="component" value="Unassembled WGS sequence"/>
</dbReference>
<protein>
    <submittedName>
        <fullName evidence="3">Uncharacterized protein</fullName>
    </submittedName>
</protein>
<dbReference type="RefSeq" id="WP_040361696.1">
    <property type="nucleotide sequence ID" value="NZ_CP022385.1"/>
</dbReference>
<evidence type="ECO:0000313" key="3">
    <source>
        <dbReference type="EMBL" id="SQA75886.1"/>
    </source>
</evidence>
<keyword evidence="4" id="KW-1185">Reference proteome</keyword>
<proteinExistence type="predicted"/>
<feature type="transmembrane region" description="Helical" evidence="1">
    <location>
        <begin position="12"/>
        <end position="36"/>
    </location>
</feature>
<evidence type="ECO:0000313" key="4">
    <source>
        <dbReference type="Proteomes" id="UP000217301"/>
    </source>
</evidence>
<evidence type="ECO:0000256" key="1">
    <source>
        <dbReference type="SAM" id="Phobius"/>
    </source>
</evidence>
<evidence type="ECO:0000313" key="2">
    <source>
        <dbReference type="EMBL" id="ATA84354.1"/>
    </source>
</evidence>
<dbReference type="EMBL" id="UAVP01000008">
    <property type="protein sequence ID" value="SQA75886.1"/>
    <property type="molecule type" value="Genomic_DNA"/>
</dbReference>
<reference evidence="4" key="2">
    <citation type="submission" date="2017-06" db="EMBL/GenBank/DDBJ databases">
        <title>Capnocytophaga spp. assemblies.</title>
        <authorList>
            <person name="Gulvik C.A."/>
        </authorList>
    </citation>
    <scope>NUCLEOTIDE SEQUENCE [LARGE SCALE GENOMIC DNA]</scope>
    <source>
        <strain evidence="4">KC1668</strain>
    </source>
</reference>
<dbReference type="Proteomes" id="UP000217301">
    <property type="component" value="Chromosome"/>
</dbReference>
<reference evidence="3 5" key="3">
    <citation type="submission" date="2018-06" db="EMBL/GenBank/DDBJ databases">
        <authorList>
            <consortium name="Pathogen Informatics"/>
            <person name="Doyle S."/>
        </authorList>
    </citation>
    <scope>NUCLEOTIDE SEQUENCE [LARGE SCALE GENOMIC DNA]</scope>
    <source>
        <strain evidence="3 5">NCTC11653</strain>
    </source>
</reference>
<dbReference type="AlphaFoldDB" id="A0AAX2IBS3"/>